<accession>A0A183MID7</accession>
<protein>
    <submittedName>
        <fullName evidence="1">Uncharacterized protein</fullName>
    </submittedName>
</protein>
<reference evidence="1 2" key="1">
    <citation type="submission" date="2018-11" db="EMBL/GenBank/DDBJ databases">
        <authorList>
            <consortium name="Pathogen Informatics"/>
        </authorList>
    </citation>
    <scope>NUCLEOTIDE SEQUENCE [LARGE SCALE GENOMIC DNA]</scope>
    <source>
        <strain evidence="1 2">Zambia</strain>
    </source>
</reference>
<dbReference type="AlphaFoldDB" id="A0A183MID7"/>
<evidence type="ECO:0000313" key="2">
    <source>
        <dbReference type="Proteomes" id="UP000277204"/>
    </source>
</evidence>
<evidence type="ECO:0000313" key="1">
    <source>
        <dbReference type="EMBL" id="VDP19210.1"/>
    </source>
</evidence>
<gene>
    <name evidence="1" type="ORF">SMRZ_LOCUS15812</name>
</gene>
<sequence>MEAGDQQLVHSPFVPAGYWSPCAPLVWNPVKAPDIRFSSSPFRKQHLRHEKADGMQCDNYQNGCEKQGALQGLLILEIIRYSDINDETIAPDTGRQTETFLGSNLNWKNTLFGNDSKDDQISIEFEARQSLDSHEKIDGVIKFNIDKKLKFQADLSDDSNKRLKVHPGFHHDFLKFNPNKHCDPTKIFEPSVWNAYRSMKINQFQSLTLTMAKLDLLQLTSIPVA</sequence>
<dbReference type="Proteomes" id="UP000277204">
    <property type="component" value="Unassembled WGS sequence"/>
</dbReference>
<proteinExistence type="predicted"/>
<dbReference type="EMBL" id="UZAI01017002">
    <property type="protein sequence ID" value="VDP19210.1"/>
    <property type="molecule type" value="Genomic_DNA"/>
</dbReference>
<name>A0A183MID7_9TREM</name>
<organism evidence="1 2">
    <name type="scientific">Schistosoma margrebowiei</name>
    <dbReference type="NCBI Taxonomy" id="48269"/>
    <lineage>
        <taxon>Eukaryota</taxon>
        <taxon>Metazoa</taxon>
        <taxon>Spiralia</taxon>
        <taxon>Lophotrochozoa</taxon>
        <taxon>Platyhelminthes</taxon>
        <taxon>Trematoda</taxon>
        <taxon>Digenea</taxon>
        <taxon>Strigeidida</taxon>
        <taxon>Schistosomatoidea</taxon>
        <taxon>Schistosomatidae</taxon>
        <taxon>Schistosoma</taxon>
    </lineage>
</organism>
<keyword evidence="2" id="KW-1185">Reference proteome</keyword>